<name>A0AAE1C8E2_9PEZI</name>
<dbReference type="Proteomes" id="UP001270362">
    <property type="component" value="Unassembled WGS sequence"/>
</dbReference>
<keyword evidence="1" id="KW-0812">Transmembrane</keyword>
<keyword evidence="3" id="KW-1185">Reference proteome</keyword>
<keyword evidence="1" id="KW-1133">Transmembrane helix</keyword>
<comment type="caution">
    <text evidence="2">The sequence shown here is derived from an EMBL/GenBank/DDBJ whole genome shotgun (WGS) entry which is preliminary data.</text>
</comment>
<dbReference type="AlphaFoldDB" id="A0AAE1C8E2"/>
<accession>A0AAE1C8E2</accession>
<evidence type="ECO:0000256" key="1">
    <source>
        <dbReference type="SAM" id="Phobius"/>
    </source>
</evidence>
<sequence length="90" mass="9814">MGSPLRFWLGGFVLILNLSSHRTLNHSTGYILLVLMESNKLKYGVNVQTCGPVLMICVCGVVLHGGFCSVNFFGRPRAHPSIHPSYPGAQ</sequence>
<organism evidence="2 3">
    <name type="scientific">Podospora appendiculata</name>
    <dbReference type="NCBI Taxonomy" id="314037"/>
    <lineage>
        <taxon>Eukaryota</taxon>
        <taxon>Fungi</taxon>
        <taxon>Dikarya</taxon>
        <taxon>Ascomycota</taxon>
        <taxon>Pezizomycotina</taxon>
        <taxon>Sordariomycetes</taxon>
        <taxon>Sordariomycetidae</taxon>
        <taxon>Sordariales</taxon>
        <taxon>Podosporaceae</taxon>
        <taxon>Podospora</taxon>
    </lineage>
</organism>
<reference evidence="2" key="1">
    <citation type="journal article" date="2023" name="Mol. Phylogenet. Evol.">
        <title>Genome-scale phylogeny and comparative genomics of the fungal order Sordariales.</title>
        <authorList>
            <person name="Hensen N."/>
            <person name="Bonometti L."/>
            <person name="Westerberg I."/>
            <person name="Brannstrom I.O."/>
            <person name="Guillou S."/>
            <person name="Cros-Aarteil S."/>
            <person name="Calhoun S."/>
            <person name="Haridas S."/>
            <person name="Kuo A."/>
            <person name="Mondo S."/>
            <person name="Pangilinan J."/>
            <person name="Riley R."/>
            <person name="LaButti K."/>
            <person name="Andreopoulos B."/>
            <person name="Lipzen A."/>
            <person name="Chen C."/>
            <person name="Yan M."/>
            <person name="Daum C."/>
            <person name="Ng V."/>
            <person name="Clum A."/>
            <person name="Steindorff A."/>
            <person name="Ohm R.A."/>
            <person name="Martin F."/>
            <person name="Silar P."/>
            <person name="Natvig D.O."/>
            <person name="Lalanne C."/>
            <person name="Gautier V."/>
            <person name="Ament-Velasquez S.L."/>
            <person name="Kruys A."/>
            <person name="Hutchinson M.I."/>
            <person name="Powell A.J."/>
            <person name="Barry K."/>
            <person name="Miller A.N."/>
            <person name="Grigoriev I.V."/>
            <person name="Debuchy R."/>
            <person name="Gladieux P."/>
            <person name="Hiltunen Thoren M."/>
            <person name="Johannesson H."/>
        </authorList>
    </citation>
    <scope>NUCLEOTIDE SEQUENCE</scope>
    <source>
        <strain evidence="2">CBS 314.62</strain>
    </source>
</reference>
<evidence type="ECO:0000313" key="2">
    <source>
        <dbReference type="EMBL" id="KAK3682712.1"/>
    </source>
</evidence>
<feature type="transmembrane region" description="Helical" evidence="1">
    <location>
        <begin position="51"/>
        <end position="73"/>
    </location>
</feature>
<proteinExistence type="predicted"/>
<keyword evidence="1" id="KW-0472">Membrane</keyword>
<protein>
    <submittedName>
        <fullName evidence="2">Uncharacterized protein</fullName>
    </submittedName>
</protein>
<evidence type="ECO:0000313" key="3">
    <source>
        <dbReference type="Proteomes" id="UP001270362"/>
    </source>
</evidence>
<dbReference type="EMBL" id="JAULSO010000005">
    <property type="protein sequence ID" value="KAK3682712.1"/>
    <property type="molecule type" value="Genomic_DNA"/>
</dbReference>
<reference evidence="2" key="2">
    <citation type="submission" date="2023-06" db="EMBL/GenBank/DDBJ databases">
        <authorList>
            <consortium name="Lawrence Berkeley National Laboratory"/>
            <person name="Haridas S."/>
            <person name="Hensen N."/>
            <person name="Bonometti L."/>
            <person name="Westerberg I."/>
            <person name="Brannstrom I.O."/>
            <person name="Guillou S."/>
            <person name="Cros-Aarteil S."/>
            <person name="Calhoun S."/>
            <person name="Kuo A."/>
            <person name="Mondo S."/>
            <person name="Pangilinan J."/>
            <person name="Riley R."/>
            <person name="Labutti K."/>
            <person name="Andreopoulos B."/>
            <person name="Lipzen A."/>
            <person name="Chen C."/>
            <person name="Yanf M."/>
            <person name="Daum C."/>
            <person name="Ng V."/>
            <person name="Clum A."/>
            <person name="Steindorff A."/>
            <person name="Ohm R."/>
            <person name="Martin F."/>
            <person name="Silar P."/>
            <person name="Natvig D."/>
            <person name="Lalanne C."/>
            <person name="Gautier V."/>
            <person name="Ament-Velasquez S.L."/>
            <person name="Kruys A."/>
            <person name="Hutchinson M.I."/>
            <person name="Powell A.J."/>
            <person name="Barry K."/>
            <person name="Miller A.N."/>
            <person name="Grigoriev I.V."/>
            <person name="Debuchy R."/>
            <person name="Gladieux P."/>
            <person name="Thoren M.H."/>
            <person name="Johannesson H."/>
        </authorList>
    </citation>
    <scope>NUCLEOTIDE SEQUENCE</scope>
    <source>
        <strain evidence="2">CBS 314.62</strain>
    </source>
</reference>
<gene>
    <name evidence="2" type="ORF">B0T22DRAFT_471792</name>
</gene>